<name>D7VTE6_SPHSI</name>
<gene>
    <name evidence="2" type="ORF">HMPREF0766_14250</name>
</gene>
<keyword evidence="3" id="KW-1185">Reference proteome</keyword>
<evidence type="ECO:0000313" key="2">
    <source>
        <dbReference type="EMBL" id="EFK57047.1"/>
    </source>
</evidence>
<dbReference type="Proteomes" id="UP000006258">
    <property type="component" value="Unassembled WGS sequence"/>
</dbReference>
<organism evidence="2 3">
    <name type="scientific">Sphingobacterium spiritivorum ATCC 33861</name>
    <dbReference type="NCBI Taxonomy" id="525373"/>
    <lineage>
        <taxon>Bacteria</taxon>
        <taxon>Pseudomonadati</taxon>
        <taxon>Bacteroidota</taxon>
        <taxon>Sphingobacteriia</taxon>
        <taxon>Sphingobacteriales</taxon>
        <taxon>Sphingobacteriaceae</taxon>
        <taxon>Sphingobacterium</taxon>
    </lineage>
</organism>
<dbReference type="RefSeq" id="WP_002996292.1">
    <property type="nucleotide sequence ID" value="NZ_GL379770.1"/>
</dbReference>
<dbReference type="HOGENOM" id="CLU_2791855_0_0_10"/>
<feature type="domain" description="DUF6965" evidence="1">
    <location>
        <begin position="7"/>
        <end position="70"/>
    </location>
</feature>
<dbReference type="Pfam" id="PF22292">
    <property type="entry name" value="DUF6965"/>
    <property type="match status" value="1"/>
</dbReference>
<dbReference type="EMBL" id="ACHA02000012">
    <property type="protein sequence ID" value="EFK57047.1"/>
    <property type="molecule type" value="Genomic_DNA"/>
</dbReference>
<protein>
    <recommendedName>
        <fullName evidence="1">DUF6965 domain-containing protein</fullName>
    </recommendedName>
</protein>
<sequence length="73" mass="8777">MGFQSLEIRELKTYFESHEIPYEIMLPKNVHIRDVKGFINVCFEYIEDWGVELEKCPLWIKLLEIKMILDSSK</sequence>
<dbReference type="GeneID" id="96091153"/>
<dbReference type="STRING" id="525373.HMPREF0766_14250"/>
<dbReference type="AlphaFoldDB" id="D7VTE6"/>
<comment type="caution">
    <text evidence="2">The sequence shown here is derived from an EMBL/GenBank/DDBJ whole genome shotgun (WGS) entry which is preliminary data.</text>
</comment>
<accession>D7VTE6</accession>
<evidence type="ECO:0000259" key="1">
    <source>
        <dbReference type="Pfam" id="PF22292"/>
    </source>
</evidence>
<reference evidence="2" key="1">
    <citation type="submission" date="2010-07" db="EMBL/GenBank/DDBJ databases">
        <authorList>
            <person name="Muzny D."/>
            <person name="Qin X."/>
            <person name="Buhay C."/>
            <person name="Dugan-Rocha S."/>
            <person name="Ding Y."/>
            <person name="Chen G."/>
            <person name="Hawes A."/>
            <person name="Holder M."/>
            <person name="Jhangiani S."/>
            <person name="Johnson A."/>
            <person name="Khan Z."/>
            <person name="Li Z."/>
            <person name="Liu W."/>
            <person name="Liu X."/>
            <person name="Perez L."/>
            <person name="Shen H."/>
            <person name="Wang Q."/>
            <person name="Watt J."/>
            <person name="Xi L."/>
            <person name="Xin Y."/>
            <person name="Zhou J."/>
            <person name="Deng J."/>
            <person name="Jiang H."/>
            <person name="Liu Y."/>
            <person name="Qu J."/>
            <person name="Song X.-Z."/>
            <person name="Zhang L."/>
            <person name="Villasana D."/>
            <person name="Johnson A."/>
            <person name="Liu J."/>
            <person name="Liyanage D."/>
            <person name="Lorensuhewa L."/>
            <person name="Robinson T."/>
            <person name="Song A."/>
            <person name="Song B.-B."/>
            <person name="Dinh H."/>
            <person name="Thornton R."/>
            <person name="Coyle M."/>
            <person name="Francisco L."/>
            <person name="Jackson L."/>
            <person name="Javaid M."/>
            <person name="Korchina V."/>
            <person name="Kovar C."/>
            <person name="Mata R."/>
            <person name="Mathew T."/>
            <person name="Ngo R."/>
            <person name="Nguyen L."/>
            <person name="Nguyen N."/>
            <person name="Okwuonu G."/>
            <person name="Ongeri F."/>
            <person name="Pham C."/>
            <person name="Simmons D."/>
            <person name="Wilczek-Boney K."/>
            <person name="Hale W."/>
            <person name="Jakkamsetti A."/>
            <person name="Pham P."/>
            <person name="Ruth R."/>
            <person name="San Lucas F."/>
            <person name="Warren J."/>
            <person name="Zhang J."/>
            <person name="Zhao Z."/>
            <person name="Zhou C."/>
            <person name="Zhu D."/>
            <person name="Lee S."/>
            <person name="Bess C."/>
            <person name="Blankenburg K."/>
            <person name="Forbes L."/>
            <person name="Fu Q."/>
            <person name="Gubbala S."/>
            <person name="Hirani K."/>
            <person name="Jayaseelan J.C."/>
            <person name="Lara F."/>
            <person name="Munidasa M."/>
            <person name="Palculict T."/>
            <person name="Patil S."/>
            <person name="Pu L.-L."/>
            <person name="Saada N."/>
            <person name="Tang L."/>
            <person name="Weissenberger G."/>
            <person name="Zhu Y."/>
            <person name="Hemphill L."/>
            <person name="Shang Y."/>
            <person name="Youmans B."/>
            <person name="Ayvaz T."/>
            <person name="Ross M."/>
            <person name="Santibanez J."/>
            <person name="Aqrawi P."/>
            <person name="Gross S."/>
            <person name="Joshi V."/>
            <person name="Fowler G."/>
            <person name="Nazareth L."/>
            <person name="Reid J."/>
            <person name="Worley K."/>
            <person name="Petrosino J."/>
            <person name="Highlander S."/>
            <person name="Gibbs R."/>
        </authorList>
    </citation>
    <scope>NUCLEOTIDE SEQUENCE [LARGE SCALE GENOMIC DNA]</scope>
    <source>
        <strain evidence="2">ATCC 33861</strain>
    </source>
</reference>
<dbReference type="InterPro" id="IPR054238">
    <property type="entry name" value="DUF6965"/>
</dbReference>
<proteinExistence type="predicted"/>
<evidence type="ECO:0000313" key="3">
    <source>
        <dbReference type="Proteomes" id="UP000006258"/>
    </source>
</evidence>